<dbReference type="EMBL" id="FOTS01000048">
    <property type="protein sequence ID" value="SFM15982.1"/>
    <property type="molecule type" value="Genomic_DNA"/>
</dbReference>
<evidence type="ECO:0000313" key="2">
    <source>
        <dbReference type="EMBL" id="SFM15982.1"/>
    </source>
</evidence>
<organism evidence="2 3">
    <name type="scientific">Pelosinus propionicus DSM 13327</name>
    <dbReference type="NCBI Taxonomy" id="1123291"/>
    <lineage>
        <taxon>Bacteria</taxon>
        <taxon>Bacillati</taxon>
        <taxon>Bacillota</taxon>
        <taxon>Negativicutes</taxon>
        <taxon>Selenomonadales</taxon>
        <taxon>Sporomusaceae</taxon>
        <taxon>Pelosinus</taxon>
    </lineage>
</organism>
<evidence type="ECO:0000313" key="3">
    <source>
        <dbReference type="Proteomes" id="UP000199520"/>
    </source>
</evidence>
<dbReference type="AlphaFoldDB" id="A0A1I4NKC4"/>
<protein>
    <submittedName>
        <fullName evidence="2">Cyclohexyl-isocyanide hydratase</fullName>
    </submittedName>
</protein>
<dbReference type="PANTHER" id="PTHR43130:SF3">
    <property type="entry name" value="HTH-TYPE TRANSCRIPTIONAL REGULATOR RV1931C"/>
    <property type="match status" value="1"/>
</dbReference>
<reference evidence="3" key="1">
    <citation type="submission" date="2016-10" db="EMBL/GenBank/DDBJ databases">
        <authorList>
            <person name="Varghese N."/>
            <person name="Submissions S."/>
        </authorList>
    </citation>
    <scope>NUCLEOTIDE SEQUENCE [LARGE SCALE GENOMIC DNA]</scope>
    <source>
        <strain evidence="3">DSM 13327</strain>
    </source>
</reference>
<dbReference type="InterPro" id="IPR029062">
    <property type="entry name" value="Class_I_gatase-like"/>
</dbReference>
<dbReference type="PANTHER" id="PTHR43130">
    <property type="entry name" value="ARAC-FAMILY TRANSCRIPTIONAL REGULATOR"/>
    <property type="match status" value="1"/>
</dbReference>
<dbReference type="OrthoDB" id="6382410at2"/>
<dbReference type="CDD" id="cd03139">
    <property type="entry name" value="GATase1_PfpI_2"/>
    <property type="match status" value="1"/>
</dbReference>
<name>A0A1I4NKC4_9FIRM</name>
<keyword evidence="3" id="KW-1185">Reference proteome</keyword>
<gene>
    <name evidence="2" type="ORF">SAMN04490355_104814</name>
</gene>
<evidence type="ECO:0000259" key="1">
    <source>
        <dbReference type="Pfam" id="PF01965"/>
    </source>
</evidence>
<sequence length="193" mass="21332">MIKIGILIFHQVEEMDFVAPFEVLSYSNKIKEDSLQVVLIAEKLELIQAYNGMKIFPDYSFAACPNLDILIVPGGKGRLEAMHNPKIHEFILHQSKQIQYIASVCTGAFILAEMGLLDGKKATTHHSAFAELQAYHTITVEKAKVVRDGNIITSAGVTSGLELGFYILKNLFGSVFAKEVATKIEYAVDIEAL</sequence>
<dbReference type="SUPFAM" id="SSF52317">
    <property type="entry name" value="Class I glutamine amidotransferase-like"/>
    <property type="match status" value="1"/>
</dbReference>
<proteinExistence type="predicted"/>
<dbReference type="InterPro" id="IPR052158">
    <property type="entry name" value="INH-QAR"/>
</dbReference>
<dbReference type="STRING" id="1123291.SAMN04490355_104814"/>
<accession>A0A1I4NKC4</accession>
<dbReference type="Proteomes" id="UP000199520">
    <property type="component" value="Unassembled WGS sequence"/>
</dbReference>
<dbReference type="RefSeq" id="WP_090941981.1">
    <property type="nucleotide sequence ID" value="NZ_FOTS01000048.1"/>
</dbReference>
<feature type="domain" description="DJ-1/PfpI" evidence="1">
    <location>
        <begin position="3"/>
        <end position="169"/>
    </location>
</feature>
<dbReference type="InterPro" id="IPR002818">
    <property type="entry name" value="DJ-1/PfpI"/>
</dbReference>
<dbReference type="Pfam" id="PF01965">
    <property type="entry name" value="DJ-1_PfpI"/>
    <property type="match status" value="1"/>
</dbReference>
<dbReference type="Gene3D" id="3.40.50.880">
    <property type="match status" value="1"/>
</dbReference>